<dbReference type="EMBL" id="QZAF01000241">
    <property type="protein sequence ID" value="THV69652.1"/>
    <property type="molecule type" value="Genomic_DNA"/>
</dbReference>
<name>A0A4S8SGC0_AURPU</name>
<protein>
    <submittedName>
        <fullName evidence="1">Uncharacterized protein</fullName>
    </submittedName>
</protein>
<accession>A0A4S8SGC0</accession>
<comment type="caution">
    <text evidence="1">The sequence shown here is derived from an EMBL/GenBank/DDBJ whole genome shotgun (WGS) entry which is preliminary data.</text>
</comment>
<gene>
    <name evidence="1" type="ORF">D6D28_05735</name>
</gene>
<dbReference type="Proteomes" id="UP000304951">
    <property type="component" value="Unassembled WGS sequence"/>
</dbReference>
<evidence type="ECO:0000313" key="1">
    <source>
        <dbReference type="EMBL" id="THV69652.1"/>
    </source>
</evidence>
<reference evidence="1 2" key="1">
    <citation type="submission" date="2018-10" db="EMBL/GenBank/DDBJ databases">
        <title>Fifty Aureobasidium pullulans genomes reveal a recombining polyextremotolerant generalist.</title>
        <authorList>
            <person name="Gostincar C."/>
            <person name="Turk M."/>
            <person name="Zajc J."/>
            <person name="Gunde-Cimerman N."/>
        </authorList>
    </citation>
    <scope>NUCLEOTIDE SEQUENCE [LARGE SCALE GENOMIC DNA]</scope>
    <source>
        <strain evidence="1 2">EXF-11900</strain>
    </source>
</reference>
<proteinExistence type="predicted"/>
<sequence length="160" mass="17894">MEPSKCGIEPPYLFLILFFQTTQSELIIMHNPSASNSNAVRFIFQGPAHSRTYERGWALTTEVLVMLLVASLGERWLEVMHKGVLFCCIAVASVRDVCRRAQVRCSSATSCFDVDDTSLFGSYVREGDCAVSWVNVDGVCRFVQAKFGGVYGRNRSLAHW</sequence>
<organism evidence="1 2">
    <name type="scientific">Aureobasidium pullulans</name>
    <name type="common">Black yeast</name>
    <name type="synonym">Pullularia pullulans</name>
    <dbReference type="NCBI Taxonomy" id="5580"/>
    <lineage>
        <taxon>Eukaryota</taxon>
        <taxon>Fungi</taxon>
        <taxon>Dikarya</taxon>
        <taxon>Ascomycota</taxon>
        <taxon>Pezizomycotina</taxon>
        <taxon>Dothideomycetes</taxon>
        <taxon>Dothideomycetidae</taxon>
        <taxon>Dothideales</taxon>
        <taxon>Saccotheciaceae</taxon>
        <taxon>Aureobasidium</taxon>
    </lineage>
</organism>
<evidence type="ECO:0000313" key="2">
    <source>
        <dbReference type="Proteomes" id="UP000304951"/>
    </source>
</evidence>
<dbReference type="AlphaFoldDB" id="A0A4S8SGC0"/>